<dbReference type="InParanoid" id="F4RNJ6"/>
<dbReference type="RefSeq" id="XP_007410736.1">
    <property type="nucleotide sequence ID" value="XM_007410674.1"/>
</dbReference>
<sequence length="187" mass="20848">MILRRSTECWMTALRYDILVCSQIFIKCDSKTLMKDIGTRVLQYENQAKDKSLRSSKANYGDVNSYARGGRWESKDPETGLYTHQAPQQSNSGGSHTGHSSESHLLKRKRSRHGGHNAPQHNMPSQVPPQTAPQPVQHDLPLNPTLYQVQQPAPIATPMAANRFPSRGGRGGWQGGRGSFQNLRNNT</sequence>
<feature type="compositionally biased region" description="Gly residues" evidence="1">
    <location>
        <begin position="168"/>
        <end position="178"/>
    </location>
</feature>
<keyword evidence="3" id="KW-1185">Reference proteome</keyword>
<gene>
    <name evidence="2" type="ORF">MELLADRAFT_107064</name>
</gene>
<dbReference type="Proteomes" id="UP000001072">
    <property type="component" value="Unassembled WGS sequence"/>
</dbReference>
<feature type="region of interest" description="Disordered" evidence="1">
    <location>
        <begin position="49"/>
        <end position="140"/>
    </location>
</feature>
<proteinExistence type="predicted"/>
<dbReference type="VEuPathDB" id="FungiDB:MELLADRAFT_107064"/>
<evidence type="ECO:0000313" key="3">
    <source>
        <dbReference type="Proteomes" id="UP000001072"/>
    </source>
</evidence>
<feature type="region of interest" description="Disordered" evidence="1">
    <location>
        <begin position="166"/>
        <end position="187"/>
    </location>
</feature>
<evidence type="ECO:0000313" key="2">
    <source>
        <dbReference type="EMBL" id="EGG06085.1"/>
    </source>
</evidence>
<reference evidence="3" key="1">
    <citation type="journal article" date="2011" name="Proc. Natl. Acad. Sci. U.S.A.">
        <title>Obligate biotrophy features unraveled by the genomic analysis of rust fungi.</title>
        <authorList>
            <person name="Duplessis S."/>
            <person name="Cuomo C.A."/>
            <person name="Lin Y.-C."/>
            <person name="Aerts A."/>
            <person name="Tisserant E."/>
            <person name="Veneault-Fourrey C."/>
            <person name="Joly D.L."/>
            <person name="Hacquard S."/>
            <person name="Amselem J."/>
            <person name="Cantarel B.L."/>
            <person name="Chiu R."/>
            <person name="Coutinho P.M."/>
            <person name="Feau N."/>
            <person name="Field M."/>
            <person name="Frey P."/>
            <person name="Gelhaye E."/>
            <person name="Goldberg J."/>
            <person name="Grabherr M.G."/>
            <person name="Kodira C.D."/>
            <person name="Kohler A."/>
            <person name="Kuees U."/>
            <person name="Lindquist E.A."/>
            <person name="Lucas S.M."/>
            <person name="Mago R."/>
            <person name="Mauceli E."/>
            <person name="Morin E."/>
            <person name="Murat C."/>
            <person name="Pangilinan J.L."/>
            <person name="Park R."/>
            <person name="Pearson M."/>
            <person name="Quesneville H."/>
            <person name="Rouhier N."/>
            <person name="Sakthikumar S."/>
            <person name="Salamov A.A."/>
            <person name="Schmutz J."/>
            <person name="Selles B."/>
            <person name="Shapiro H."/>
            <person name="Tanguay P."/>
            <person name="Tuskan G.A."/>
            <person name="Henrissat B."/>
            <person name="Van de Peer Y."/>
            <person name="Rouze P."/>
            <person name="Ellis J.G."/>
            <person name="Dodds P.N."/>
            <person name="Schein J.E."/>
            <person name="Zhong S."/>
            <person name="Hamelin R.C."/>
            <person name="Grigoriev I.V."/>
            <person name="Szabo L.J."/>
            <person name="Martin F."/>
        </authorList>
    </citation>
    <scope>NUCLEOTIDE SEQUENCE [LARGE SCALE GENOMIC DNA]</scope>
    <source>
        <strain evidence="3">98AG31 / pathotype 3-4-7</strain>
    </source>
</reference>
<name>F4RNJ6_MELLP</name>
<feature type="compositionally biased region" description="Basic residues" evidence="1">
    <location>
        <begin position="106"/>
        <end position="115"/>
    </location>
</feature>
<organism evidence="3">
    <name type="scientific">Melampsora larici-populina (strain 98AG31 / pathotype 3-4-7)</name>
    <name type="common">Poplar leaf rust fungus</name>
    <dbReference type="NCBI Taxonomy" id="747676"/>
    <lineage>
        <taxon>Eukaryota</taxon>
        <taxon>Fungi</taxon>
        <taxon>Dikarya</taxon>
        <taxon>Basidiomycota</taxon>
        <taxon>Pucciniomycotina</taxon>
        <taxon>Pucciniomycetes</taxon>
        <taxon>Pucciniales</taxon>
        <taxon>Melampsoraceae</taxon>
        <taxon>Melampsora</taxon>
    </lineage>
</organism>
<dbReference type="AlphaFoldDB" id="F4RNJ6"/>
<dbReference type="GeneID" id="18923079"/>
<dbReference type="HOGENOM" id="CLU_098010_0_0_1"/>
<accession>F4RNJ6</accession>
<dbReference type="EMBL" id="GL883110">
    <property type="protein sequence ID" value="EGG06085.1"/>
    <property type="molecule type" value="Genomic_DNA"/>
</dbReference>
<protein>
    <submittedName>
        <fullName evidence="2">Uncharacterized protein</fullName>
    </submittedName>
</protein>
<evidence type="ECO:0000256" key="1">
    <source>
        <dbReference type="SAM" id="MobiDB-lite"/>
    </source>
</evidence>
<dbReference type="KEGG" id="mlr:MELLADRAFT_107064"/>